<feature type="region of interest" description="Disordered" evidence="1">
    <location>
        <begin position="217"/>
        <end position="244"/>
    </location>
</feature>
<comment type="caution">
    <text evidence="2">The sequence shown here is derived from an EMBL/GenBank/DDBJ whole genome shotgun (WGS) entry which is preliminary data.</text>
</comment>
<dbReference type="PATRIC" id="fig|1352936.5.peg.5484"/>
<reference evidence="2 3" key="1">
    <citation type="journal article" date="2014" name="Genome Announc.">
        <title>Draft Genome Sequence of Streptomyces roseochromogenes subsp. oscitans DS 12.976, Producer of the Aminocoumarin Antibiotic Clorobiocin.</title>
        <authorList>
            <person name="Ruckert C."/>
            <person name="Kalinowski J."/>
            <person name="Heide L."/>
            <person name="Apel A.K."/>
        </authorList>
    </citation>
    <scope>NUCLEOTIDE SEQUENCE [LARGE SCALE GENOMIC DNA]</scope>
    <source>
        <strain evidence="2 3">DS 12.976</strain>
    </source>
</reference>
<accession>V6K4D6</accession>
<dbReference type="Proteomes" id="UP000017984">
    <property type="component" value="Chromosome"/>
</dbReference>
<organism evidence="2 3">
    <name type="scientific">Streptomyces roseochromogenus subsp. oscitans DS 12.976</name>
    <dbReference type="NCBI Taxonomy" id="1352936"/>
    <lineage>
        <taxon>Bacteria</taxon>
        <taxon>Bacillati</taxon>
        <taxon>Actinomycetota</taxon>
        <taxon>Actinomycetes</taxon>
        <taxon>Kitasatosporales</taxon>
        <taxon>Streptomycetaceae</taxon>
        <taxon>Streptomyces</taxon>
    </lineage>
</organism>
<proteinExistence type="predicted"/>
<protein>
    <submittedName>
        <fullName evidence="2">Uncharacterized protein</fullName>
    </submittedName>
</protein>
<keyword evidence="3" id="KW-1185">Reference proteome</keyword>
<evidence type="ECO:0000313" key="3">
    <source>
        <dbReference type="Proteomes" id="UP000017984"/>
    </source>
</evidence>
<evidence type="ECO:0000313" key="2">
    <source>
        <dbReference type="EMBL" id="EST26997.1"/>
    </source>
</evidence>
<dbReference type="EMBL" id="AWQX01000218">
    <property type="protein sequence ID" value="EST26997.1"/>
    <property type="molecule type" value="Genomic_DNA"/>
</dbReference>
<name>V6K4D6_STRRC</name>
<gene>
    <name evidence="2" type="ORF">M878_26245</name>
</gene>
<dbReference type="AlphaFoldDB" id="V6K4D6"/>
<feature type="compositionally biased region" description="Basic and acidic residues" evidence="1">
    <location>
        <begin position="221"/>
        <end position="231"/>
    </location>
</feature>
<evidence type="ECO:0000256" key="1">
    <source>
        <dbReference type="SAM" id="MobiDB-lite"/>
    </source>
</evidence>
<sequence>MVAMSEKPIWDEWTQRIYLTWLVRDMRYAQVALLEIRVRAGQTPPDPLIWIPLETFLMFTAKVSKMLKPIGVDKGRPKNAGPAQDVYDRRKLRGEQLRAILEVDDASPVLDRKVRDASEHFDERLDAWTGEYPRVTAEEMETGDLPTFPAPPMRRVDHGSWIVEVAGETLNLEVIEVELRRMLARAMALEPLSTVEDPVLATLLAGLPPFPAELQLHAPTRRSDEDVRSGIDRQAAAGGQKDFDETIARAIDFLTTAEGTDDPGPDAPEAG</sequence>
<dbReference type="HOGENOM" id="CLU_1151317_0_0_11"/>